<dbReference type="Proteomes" id="UP001066276">
    <property type="component" value="Chromosome 11"/>
</dbReference>
<keyword evidence="3" id="KW-1185">Reference proteome</keyword>
<feature type="region of interest" description="Disordered" evidence="1">
    <location>
        <begin position="26"/>
        <end position="50"/>
    </location>
</feature>
<sequence>MMMTVSHIGSALQKSMYIAGLVKGARPSRPQWRTNPSAAPPRAANSPGYNPDAVAATVGYLCAGPPGSTRSWPLPEEEQLHSHEAALRLQPTSTQCHGCRQSLWPGVVSRAIAETNSCDPLPLESSGLTFNASVAARPPDTGIQAALGRTSG</sequence>
<comment type="caution">
    <text evidence="2">The sequence shown here is derived from an EMBL/GenBank/DDBJ whole genome shotgun (WGS) entry which is preliminary data.</text>
</comment>
<proteinExistence type="predicted"/>
<gene>
    <name evidence="2" type="ORF">NDU88_001721</name>
</gene>
<organism evidence="2 3">
    <name type="scientific">Pleurodeles waltl</name>
    <name type="common">Iberian ribbed newt</name>
    <dbReference type="NCBI Taxonomy" id="8319"/>
    <lineage>
        <taxon>Eukaryota</taxon>
        <taxon>Metazoa</taxon>
        <taxon>Chordata</taxon>
        <taxon>Craniata</taxon>
        <taxon>Vertebrata</taxon>
        <taxon>Euteleostomi</taxon>
        <taxon>Amphibia</taxon>
        <taxon>Batrachia</taxon>
        <taxon>Caudata</taxon>
        <taxon>Salamandroidea</taxon>
        <taxon>Salamandridae</taxon>
        <taxon>Pleurodelinae</taxon>
        <taxon>Pleurodeles</taxon>
    </lineage>
</organism>
<name>A0AAV7LDZ1_PLEWA</name>
<feature type="compositionally biased region" description="Low complexity" evidence="1">
    <location>
        <begin position="35"/>
        <end position="47"/>
    </location>
</feature>
<evidence type="ECO:0000256" key="1">
    <source>
        <dbReference type="SAM" id="MobiDB-lite"/>
    </source>
</evidence>
<dbReference type="AlphaFoldDB" id="A0AAV7LDZ1"/>
<accession>A0AAV7LDZ1</accession>
<evidence type="ECO:0000313" key="2">
    <source>
        <dbReference type="EMBL" id="KAJ1088564.1"/>
    </source>
</evidence>
<protein>
    <submittedName>
        <fullName evidence="2">Uncharacterized protein</fullName>
    </submittedName>
</protein>
<evidence type="ECO:0000313" key="3">
    <source>
        <dbReference type="Proteomes" id="UP001066276"/>
    </source>
</evidence>
<dbReference type="EMBL" id="JANPWB010000015">
    <property type="protein sequence ID" value="KAJ1088564.1"/>
    <property type="molecule type" value="Genomic_DNA"/>
</dbReference>
<reference evidence="2" key="1">
    <citation type="journal article" date="2022" name="bioRxiv">
        <title>Sequencing and chromosome-scale assembly of the giantPleurodeles waltlgenome.</title>
        <authorList>
            <person name="Brown T."/>
            <person name="Elewa A."/>
            <person name="Iarovenko S."/>
            <person name="Subramanian E."/>
            <person name="Araus A.J."/>
            <person name="Petzold A."/>
            <person name="Susuki M."/>
            <person name="Suzuki K.-i.T."/>
            <person name="Hayashi T."/>
            <person name="Toyoda A."/>
            <person name="Oliveira C."/>
            <person name="Osipova E."/>
            <person name="Leigh N.D."/>
            <person name="Simon A."/>
            <person name="Yun M.H."/>
        </authorList>
    </citation>
    <scope>NUCLEOTIDE SEQUENCE</scope>
    <source>
        <strain evidence="2">20211129_DDA</strain>
        <tissue evidence="2">Liver</tissue>
    </source>
</reference>